<sequence>MRKLVGLSISRDEDCTQVRDISSAHLAEVCSKLDELKALEGSLERFVTQCDAVCAAVPDAIALSSAICLTRHPAAPAEGILGSRDRPTVLKGPSPHADLAISRAQRLGGDP</sequence>
<gene>
    <name evidence="2" type="ORF">MESS2_280007</name>
</gene>
<feature type="region of interest" description="Disordered" evidence="1">
    <location>
        <begin position="79"/>
        <end position="111"/>
    </location>
</feature>
<keyword evidence="3" id="KW-1185">Reference proteome</keyword>
<evidence type="ECO:0000256" key="1">
    <source>
        <dbReference type="SAM" id="MobiDB-lite"/>
    </source>
</evidence>
<dbReference type="RefSeq" id="WP_008875061.1">
    <property type="nucleotide sequence ID" value="NZ_CAUM01000093.1"/>
</dbReference>
<dbReference type="STRING" id="1297569.MESS2_280007"/>
<evidence type="ECO:0000313" key="2">
    <source>
        <dbReference type="EMBL" id="CCV06125.1"/>
    </source>
</evidence>
<organism evidence="2 3">
    <name type="scientific">Mesorhizobium metallidurans STM 2683</name>
    <dbReference type="NCBI Taxonomy" id="1297569"/>
    <lineage>
        <taxon>Bacteria</taxon>
        <taxon>Pseudomonadati</taxon>
        <taxon>Pseudomonadota</taxon>
        <taxon>Alphaproteobacteria</taxon>
        <taxon>Hyphomicrobiales</taxon>
        <taxon>Phyllobacteriaceae</taxon>
        <taxon>Mesorhizobium</taxon>
    </lineage>
</organism>
<evidence type="ECO:0000313" key="3">
    <source>
        <dbReference type="Proteomes" id="UP000012062"/>
    </source>
</evidence>
<proteinExistence type="predicted"/>
<protein>
    <submittedName>
        <fullName evidence="2">Uncharacterized protein</fullName>
    </submittedName>
</protein>
<dbReference type="Gene3D" id="1.10.1660.10">
    <property type="match status" value="1"/>
</dbReference>
<dbReference type="Proteomes" id="UP000012062">
    <property type="component" value="Unassembled WGS sequence"/>
</dbReference>
<name>M5EPQ1_9HYPH</name>
<accession>M5EPQ1</accession>
<dbReference type="EMBL" id="CAUM01000093">
    <property type="protein sequence ID" value="CCV06125.1"/>
    <property type="molecule type" value="Genomic_DNA"/>
</dbReference>
<comment type="caution">
    <text evidence="2">The sequence shown here is derived from an EMBL/GenBank/DDBJ whole genome shotgun (WGS) entry which is preliminary data.</text>
</comment>
<reference evidence="2 3" key="1">
    <citation type="submission" date="2013-02" db="EMBL/GenBank/DDBJ databases">
        <authorList>
            <person name="Genoscope - CEA"/>
        </authorList>
    </citation>
    <scope>NUCLEOTIDE SEQUENCE [LARGE SCALE GENOMIC DNA]</scope>
    <source>
        <strain evidence="2 3">STM 2683</strain>
    </source>
</reference>
<dbReference type="AlphaFoldDB" id="M5EPQ1"/>